<reference evidence="3 4" key="1">
    <citation type="submission" date="2020-08" db="EMBL/GenBank/DDBJ databases">
        <title>Genomic Encyclopedia of Type Strains, Phase IV (KMG-IV): sequencing the most valuable type-strain genomes for metagenomic binning, comparative biology and taxonomic classification.</title>
        <authorList>
            <person name="Goeker M."/>
        </authorList>
    </citation>
    <scope>NUCLEOTIDE SEQUENCE [LARGE SCALE GENOMIC DNA]</scope>
    <source>
        <strain evidence="3 4">DSM 21769</strain>
    </source>
</reference>
<protein>
    <submittedName>
        <fullName evidence="3">Stage VI sporulation protein D</fullName>
    </submittedName>
</protein>
<feature type="compositionally biased region" description="Basic and acidic residues" evidence="1">
    <location>
        <begin position="255"/>
        <end position="319"/>
    </location>
</feature>
<dbReference type="InterPro" id="IPR036779">
    <property type="entry name" value="LysM_dom_sf"/>
</dbReference>
<dbReference type="Pfam" id="PF01476">
    <property type="entry name" value="LysM"/>
    <property type="match status" value="1"/>
</dbReference>
<dbReference type="Pfam" id="PF20918">
    <property type="entry name" value="SPOCS_spoVID-N"/>
    <property type="match status" value="1"/>
</dbReference>
<evidence type="ECO:0000313" key="4">
    <source>
        <dbReference type="Proteomes" id="UP000568839"/>
    </source>
</evidence>
<feature type="compositionally biased region" description="Basic and acidic residues" evidence="1">
    <location>
        <begin position="213"/>
        <end position="225"/>
    </location>
</feature>
<comment type="caution">
    <text evidence="3">The sequence shown here is derived from an EMBL/GenBank/DDBJ whole genome shotgun (WGS) entry which is preliminary data.</text>
</comment>
<dbReference type="RefSeq" id="WP_184402345.1">
    <property type="nucleotide sequence ID" value="NZ_JACHHJ010000001.1"/>
</dbReference>
<evidence type="ECO:0000259" key="2">
    <source>
        <dbReference type="PROSITE" id="PS51782"/>
    </source>
</evidence>
<dbReference type="Gene3D" id="3.10.350.10">
    <property type="entry name" value="LysM domain"/>
    <property type="match status" value="1"/>
</dbReference>
<dbReference type="SUPFAM" id="SSF54106">
    <property type="entry name" value="LysM domain"/>
    <property type="match status" value="1"/>
</dbReference>
<gene>
    <name evidence="3" type="ORF">HNR44_000287</name>
</gene>
<keyword evidence="4" id="KW-1185">Reference proteome</keyword>
<evidence type="ECO:0000313" key="3">
    <source>
        <dbReference type="EMBL" id="MBB6448338.1"/>
    </source>
</evidence>
<organism evidence="3 4">
    <name type="scientific">Geomicrobium halophilum</name>
    <dbReference type="NCBI Taxonomy" id="549000"/>
    <lineage>
        <taxon>Bacteria</taxon>
        <taxon>Bacillati</taxon>
        <taxon>Bacillota</taxon>
        <taxon>Bacilli</taxon>
        <taxon>Bacillales</taxon>
        <taxon>Geomicrobium</taxon>
    </lineage>
</organism>
<feature type="compositionally biased region" description="Basic and acidic residues" evidence="1">
    <location>
        <begin position="188"/>
        <end position="197"/>
    </location>
</feature>
<dbReference type="CDD" id="cd00118">
    <property type="entry name" value="LysM"/>
    <property type="match status" value="1"/>
</dbReference>
<feature type="compositionally biased region" description="Basic and acidic residues" evidence="1">
    <location>
        <begin position="168"/>
        <end position="180"/>
    </location>
</feature>
<evidence type="ECO:0000256" key="1">
    <source>
        <dbReference type="SAM" id="MobiDB-lite"/>
    </source>
</evidence>
<proteinExistence type="predicted"/>
<dbReference type="InterPro" id="IPR048862">
    <property type="entry name" value="SPOCS_spoVID_N"/>
</dbReference>
<dbReference type="Proteomes" id="UP000568839">
    <property type="component" value="Unassembled WGS sequence"/>
</dbReference>
<feature type="domain" description="LysM" evidence="2">
    <location>
        <begin position="388"/>
        <end position="431"/>
    </location>
</feature>
<dbReference type="EMBL" id="JACHHJ010000001">
    <property type="protein sequence ID" value="MBB6448338.1"/>
    <property type="molecule type" value="Genomic_DNA"/>
</dbReference>
<accession>A0A841PZT2</accession>
<dbReference type="SMART" id="SM00257">
    <property type="entry name" value="LysM"/>
    <property type="match status" value="1"/>
</dbReference>
<name>A0A841PZT2_9BACL</name>
<dbReference type="InterPro" id="IPR018392">
    <property type="entry name" value="LysM"/>
</dbReference>
<dbReference type="PROSITE" id="PS51782">
    <property type="entry name" value="LYSM"/>
    <property type="match status" value="1"/>
</dbReference>
<feature type="region of interest" description="Disordered" evidence="1">
    <location>
        <begin position="149"/>
        <end position="343"/>
    </location>
</feature>
<sequence>MTQEQPTSLTFNLEESVWLDQGERIQTILGLELEPDITMREDDHEVVIRGGLHLIGQYHPYDKNEDELNDEYQQKFTSQKADSVRTIDTGEREIKHFFPVDVTIPISRIQSLDELYVQIDSFDYDLPEPSCIQLTADVTISGMKETEEMGAAEKTVGPPPMPFPTFTHEVKVPPPEKETSSSDLPGMHTKDRMENKQESPPQEEEEKVPEMNVEPRPEARAEIEQKPTGPNPDLEQQSETRAKPESEQEQPETALKSEPEQQPETRAEPEFEQEKTEMESEPEPEHNLELETEPEQKSEPEPEVVRIGVEKEARSETRITDPLTGDQEEEYQVVQADGDNEVDVRDEGEEVYDEEVPELESATNKKDNALYLTEMLEKGDRESFTKMRMCIIQENESLDTIADRYGYSVQQLLRWNNMDMNHVEEGEIVYIPVHKANE</sequence>
<dbReference type="AlphaFoldDB" id="A0A841PZT2"/>